<sequence>MASAVVQEPTRDIPALTLTVDHSSSSSPFPSPGSGFLPPPKLGAHEFALRNSPVEQTLRTISAKRKSQDEMNGTSKPQIADGESTPTVPPPLASPVTPTPATFSPPPPQVIIPDWHHASLVTPTEKTSHRESLSSSRPAPPSPAVSRRASSTISHSSRARSRPQSRVTSLSQQYLPADDHTEASSSTVMPAKFPVVVLKIRDFGYPAEDERHAGKGPDAPRPNRPRNRGSTYSSSSSSACSDDEEDQQRNSFSSFRWNTLSTHVWGGKDTDAGDAGPSQVDFGRNFEGDADEEDEGDDDYDDEPPADDEPLIPGIYRALYAFEPEGTAEIALEEEQVVHVVGRGGGVGWAIVETEGGGHSLVPESYLELMQADEPSSPS</sequence>
<dbReference type="AlphaFoldDB" id="A0A0C3SB18"/>
<evidence type="ECO:0000256" key="1">
    <source>
        <dbReference type="ARBA" id="ARBA00022443"/>
    </source>
</evidence>
<feature type="compositionally biased region" description="Acidic residues" evidence="3">
    <location>
        <begin position="288"/>
        <end position="310"/>
    </location>
</feature>
<dbReference type="HOGENOM" id="CLU_017403_0_0_1"/>
<keyword evidence="6" id="KW-1185">Reference proteome</keyword>
<evidence type="ECO:0000259" key="4">
    <source>
        <dbReference type="PROSITE" id="PS50002"/>
    </source>
</evidence>
<feature type="compositionally biased region" description="Polar residues" evidence="3">
    <location>
        <begin position="164"/>
        <end position="174"/>
    </location>
</feature>
<dbReference type="SUPFAM" id="SSF50044">
    <property type="entry name" value="SH3-domain"/>
    <property type="match status" value="1"/>
</dbReference>
<dbReference type="STRING" id="745531.A0A0C3SB18"/>
<feature type="region of interest" description="Disordered" evidence="3">
    <location>
        <begin position="266"/>
        <end position="311"/>
    </location>
</feature>
<dbReference type="InterPro" id="IPR001452">
    <property type="entry name" value="SH3_domain"/>
</dbReference>
<dbReference type="Proteomes" id="UP000053257">
    <property type="component" value="Unassembled WGS sequence"/>
</dbReference>
<keyword evidence="1 2" id="KW-0728">SH3 domain</keyword>
<name>A0A0C3SB18_PHLG1</name>
<evidence type="ECO:0000313" key="5">
    <source>
        <dbReference type="EMBL" id="KIP07545.1"/>
    </source>
</evidence>
<proteinExistence type="predicted"/>
<accession>A0A0C3SB18</accession>
<feature type="domain" description="SH3" evidence="4">
    <location>
        <begin position="311"/>
        <end position="372"/>
    </location>
</feature>
<dbReference type="InterPro" id="IPR036028">
    <property type="entry name" value="SH3-like_dom_sf"/>
</dbReference>
<evidence type="ECO:0000313" key="6">
    <source>
        <dbReference type="Proteomes" id="UP000053257"/>
    </source>
</evidence>
<evidence type="ECO:0000256" key="2">
    <source>
        <dbReference type="PROSITE-ProRule" id="PRU00192"/>
    </source>
</evidence>
<dbReference type="Gene3D" id="2.30.30.40">
    <property type="entry name" value="SH3 Domains"/>
    <property type="match status" value="1"/>
</dbReference>
<reference evidence="5 6" key="1">
    <citation type="journal article" date="2014" name="PLoS Genet.">
        <title>Analysis of the Phlebiopsis gigantea genome, transcriptome and secretome provides insight into its pioneer colonization strategies of wood.</title>
        <authorList>
            <person name="Hori C."/>
            <person name="Ishida T."/>
            <person name="Igarashi K."/>
            <person name="Samejima M."/>
            <person name="Suzuki H."/>
            <person name="Master E."/>
            <person name="Ferreira P."/>
            <person name="Ruiz-Duenas F.J."/>
            <person name="Held B."/>
            <person name="Canessa P."/>
            <person name="Larrondo L.F."/>
            <person name="Schmoll M."/>
            <person name="Druzhinina I.S."/>
            <person name="Kubicek C.P."/>
            <person name="Gaskell J.A."/>
            <person name="Kersten P."/>
            <person name="St John F."/>
            <person name="Glasner J."/>
            <person name="Sabat G."/>
            <person name="Splinter BonDurant S."/>
            <person name="Syed K."/>
            <person name="Yadav J."/>
            <person name="Mgbeahuruike A.C."/>
            <person name="Kovalchuk A."/>
            <person name="Asiegbu F.O."/>
            <person name="Lackner G."/>
            <person name="Hoffmeister D."/>
            <person name="Rencoret J."/>
            <person name="Gutierrez A."/>
            <person name="Sun H."/>
            <person name="Lindquist E."/>
            <person name="Barry K."/>
            <person name="Riley R."/>
            <person name="Grigoriev I.V."/>
            <person name="Henrissat B."/>
            <person name="Kues U."/>
            <person name="Berka R.M."/>
            <person name="Martinez A.T."/>
            <person name="Covert S.F."/>
            <person name="Blanchette R.A."/>
            <person name="Cullen D."/>
        </authorList>
    </citation>
    <scope>NUCLEOTIDE SEQUENCE [LARGE SCALE GENOMIC DNA]</scope>
    <source>
        <strain evidence="5 6">11061_1 CR5-6</strain>
    </source>
</reference>
<feature type="compositionally biased region" description="Low complexity" evidence="3">
    <location>
        <begin position="228"/>
        <end position="240"/>
    </location>
</feature>
<evidence type="ECO:0000256" key="3">
    <source>
        <dbReference type="SAM" id="MobiDB-lite"/>
    </source>
</evidence>
<organism evidence="5 6">
    <name type="scientific">Phlebiopsis gigantea (strain 11061_1 CR5-6)</name>
    <name type="common">White-rot fungus</name>
    <name type="synonym">Peniophora gigantea</name>
    <dbReference type="NCBI Taxonomy" id="745531"/>
    <lineage>
        <taxon>Eukaryota</taxon>
        <taxon>Fungi</taxon>
        <taxon>Dikarya</taxon>
        <taxon>Basidiomycota</taxon>
        <taxon>Agaricomycotina</taxon>
        <taxon>Agaricomycetes</taxon>
        <taxon>Polyporales</taxon>
        <taxon>Phanerochaetaceae</taxon>
        <taxon>Phlebiopsis</taxon>
    </lineage>
</organism>
<feature type="compositionally biased region" description="Low complexity" evidence="3">
    <location>
        <begin position="23"/>
        <end position="36"/>
    </location>
</feature>
<dbReference type="Pfam" id="PF07653">
    <property type="entry name" value="SH3_2"/>
    <property type="match status" value="1"/>
</dbReference>
<protein>
    <recommendedName>
        <fullName evidence="4">SH3 domain-containing protein</fullName>
    </recommendedName>
</protein>
<dbReference type="PROSITE" id="PS50002">
    <property type="entry name" value="SH3"/>
    <property type="match status" value="1"/>
</dbReference>
<dbReference type="EMBL" id="KN840495">
    <property type="protein sequence ID" value="KIP07545.1"/>
    <property type="molecule type" value="Genomic_DNA"/>
</dbReference>
<dbReference type="OrthoDB" id="19092at2759"/>
<dbReference type="SMART" id="SM00326">
    <property type="entry name" value="SH3"/>
    <property type="match status" value="1"/>
</dbReference>
<feature type="region of interest" description="Disordered" evidence="3">
    <location>
        <begin position="206"/>
        <end position="252"/>
    </location>
</feature>
<feature type="compositionally biased region" description="Low complexity" evidence="3">
    <location>
        <begin position="144"/>
        <end position="156"/>
    </location>
</feature>
<feature type="region of interest" description="Disordered" evidence="3">
    <location>
        <begin position="1"/>
        <end position="191"/>
    </location>
</feature>
<gene>
    <name evidence="5" type="ORF">PHLGIDRAFT_127576</name>
</gene>